<dbReference type="Proteomes" id="UP000516052">
    <property type="component" value="Chromosome"/>
</dbReference>
<evidence type="ECO:0000313" key="3">
    <source>
        <dbReference type="Proteomes" id="UP000516052"/>
    </source>
</evidence>
<dbReference type="AlphaFoldDB" id="A0A7H0IPD0"/>
<accession>A0A7H0IPD0</accession>
<sequence>MNPRRRRKSRQRYLALARRRRTGSEPLVADTPPPLPVRRPGTSPGRPAPTDLKEHQPETAVLHRVRDLLAALP</sequence>
<proteinExistence type="predicted"/>
<gene>
    <name evidence="2" type="ORF">IAG44_37825</name>
</gene>
<feature type="region of interest" description="Disordered" evidence="1">
    <location>
        <begin position="1"/>
        <end position="58"/>
    </location>
</feature>
<evidence type="ECO:0000256" key="1">
    <source>
        <dbReference type="SAM" id="MobiDB-lite"/>
    </source>
</evidence>
<dbReference type="EMBL" id="CP060828">
    <property type="protein sequence ID" value="QNP74646.1"/>
    <property type="molecule type" value="Genomic_DNA"/>
</dbReference>
<dbReference type="RefSeq" id="WP_187751570.1">
    <property type="nucleotide sequence ID" value="NZ_CP060828.1"/>
</dbReference>
<keyword evidence="3" id="KW-1185">Reference proteome</keyword>
<dbReference type="KEGG" id="sroi:IAG44_37825"/>
<name>A0A7H0IPD0_9ACTN</name>
<reference evidence="2 3" key="1">
    <citation type="submission" date="2020-08" db="EMBL/GenBank/DDBJ databases">
        <title>A novel species.</title>
        <authorList>
            <person name="Gao J."/>
        </authorList>
    </citation>
    <scope>NUCLEOTIDE SEQUENCE [LARGE SCALE GENOMIC DNA]</scope>
    <source>
        <strain evidence="2 3">CRXT-G-22</strain>
    </source>
</reference>
<protein>
    <submittedName>
        <fullName evidence="2">Uncharacterized protein</fullName>
    </submittedName>
</protein>
<feature type="compositionally biased region" description="Basic residues" evidence="1">
    <location>
        <begin position="1"/>
        <end position="21"/>
    </location>
</feature>
<evidence type="ECO:0000313" key="2">
    <source>
        <dbReference type="EMBL" id="QNP74646.1"/>
    </source>
</evidence>
<organism evidence="2 3">
    <name type="scientific">Streptomyces roseirectus</name>
    <dbReference type="NCBI Taxonomy" id="2768066"/>
    <lineage>
        <taxon>Bacteria</taxon>
        <taxon>Bacillati</taxon>
        <taxon>Actinomycetota</taxon>
        <taxon>Actinomycetes</taxon>
        <taxon>Kitasatosporales</taxon>
        <taxon>Streptomycetaceae</taxon>
        <taxon>Streptomyces</taxon>
    </lineage>
</organism>